<dbReference type="SUPFAM" id="SSF52540">
    <property type="entry name" value="P-loop containing nucleoside triphosphate hydrolases"/>
    <property type="match status" value="1"/>
</dbReference>
<evidence type="ECO:0008006" key="10">
    <source>
        <dbReference type="Google" id="ProtNLM"/>
    </source>
</evidence>
<dbReference type="Pfam" id="PF00005">
    <property type="entry name" value="ABC_tran"/>
    <property type="match status" value="1"/>
</dbReference>
<proteinExistence type="predicted"/>
<sequence>MTARSSSDPRQLQELLGINMASVFIAIWTLTGTIAIAFSFAWKLALVSFCVAVPILLGTGYWRLRYELEFDEMNNAVMPASIYLRLHRVAARGIQHRHWLPRRVALRRAERQRVSIARALVRDPDILLLDEATSALDSESEKQVQAAFERAGKGRTMLAVAHRLATVRNAHVIFVLGEGELLERGTHKELLAKRGMYWQM</sequence>
<evidence type="ECO:0000259" key="6">
    <source>
        <dbReference type="PROSITE" id="PS50893"/>
    </source>
</evidence>
<dbReference type="GO" id="GO:0016020">
    <property type="term" value="C:membrane"/>
    <property type="evidence" value="ECO:0007669"/>
    <property type="project" value="UniProtKB-SubCell"/>
</dbReference>
<dbReference type="Gene3D" id="3.40.50.300">
    <property type="entry name" value="P-loop containing nucleotide triphosphate hydrolases"/>
    <property type="match status" value="1"/>
</dbReference>
<keyword evidence="9" id="KW-1185">Reference proteome</keyword>
<feature type="domain" description="ABC transmembrane type-1" evidence="7">
    <location>
        <begin position="1"/>
        <end position="61"/>
    </location>
</feature>
<dbReference type="InterPro" id="IPR011527">
    <property type="entry name" value="ABC1_TM_dom"/>
</dbReference>
<dbReference type="PROSITE" id="PS50929">
    <property type="entry name" value="ABC_TM1F"/>
    <property type="match status" value="1"/>
</dbReference>
<accession>A0AAW0RW22</accession>
<dbReference type="PROSITE" id="PS50893">
    <property type="entry name" value="ABC_TRANSPORTER_2"/>
    <property type="match status" value="1"/>
</dbReference>
<dbReference type="PANTHER" id="PTHR24221">
    <property type="entry name" value="ATP-BINDING CASSETTE SUB-FAMILY B"/>
    <property type="match status" value="1"/>
</dbReference>
<dbReference type="GO" id="GO:0005524">
    <property type="term" value="F:ATP binding"/>
    <property type="evidence" value="ECO:0007669"/>
    <property type="project" value="InterPro"/>
</dbReference>
<protein>
    <recommendedName>
        <fullName evidence="10">ABC transporter domain-containing protein</fullName>
    </recommendedName>
</protein>
<evidence type="ECO:0000256" key="3">
    <source>
        <dbReference type="ARBA" id="ARBA00022989"/>
    </source>
</evidence>
<dbReference type="SUPFAM" id="SSF90123">
    <property type="entry name" value="ABC transporter transmembrane region"/>
    <property type="match status" value="1"/>
</dbReference>
<evidence type="ECO:0000313" key="8">
    <source>
        <dbReference type="EMBL" id="KAK8146452.1"/>
    </source>
</evidence>
<dbReference type="GO" id="GO:0016887">
    <property type="term" value="F:ATP hydrolysis activity"/>
    <property type="evidence" value="ECO:0007669"/>
    <property type="project" value="InterPro"/>
</dbReference>
<dbReference type="AlphaFoldDB" id="A0AAW0RW22"/>
<dbReference type="Pfam" id="PF00664">
    <property type="entry name" value="ABC_membrane"/>
    <property type="match status" value="1"/>
</dbReference>
<dbReference type="InterPro" id="IPR039421">
    <property type="entry name" value="Type_1_exporter"/>
</dbReference>
<comment type="subcellular location">
    <subcellularLocation>
        <location evidence="1">Membrane</location>
        <topology evidence="1">Multi-pass membrane protein</topology>
    </subcellularLocation>
</comment>
<keyword evidence="3 5" id="KW-1133">Transmembrane helix</keyword>
<dbReference type="InterPro" id="IPR003439">
    <property type="entry name" value="ABC_transporter-like_ATP-bd"/>
</dbReference>
<dbReference type="InterPro" id="IPR027417">
    <property type="entry name" value="P-loop_NTPase"/>
</dbReference>
<keyword evidence="4 5" id="KW-0472">Membrane</keyword>
<dbReference type="GO" id="GO:0140359">
    <property type="term" value="F:ABC-type transporter activity"/>
    <property type="evidence" value="ECO:0007669"/>
    <property type="project" value="InterPro"/>
</dbReference>
<dbReference type="EMBL" id="JAAHCF010000210">
    <property type="protein sequence ID" value="KAK8146452.1"/>
    <property type="molecule type" value="Genomic_DNA"/>
</dbReference>
<keyword evidence="2 5" id="KW-0812">Transmembrane</keyword>
<gene>
    <name evidence="8" type="ORF">G3M48_003121</name>
</gene>
<dbReference type="PANTHER" id="PTHR24221:SF503">
    <property type="entry name" value="MITOCHONDRIAL POTASSIUM CHANNEL ATP-BINDING SUBUNIT"/>
    <property type="match status" value="1"/>
</dbReference>
<feature type="transmembrane region" description="Helical" evidence="5">
    <location>
        <begin position="12"/>
        <end position="38"/>
    </location>
</feature>
<reference evidence="8 9" key="1">
    <citation type="submission" date="2020-02" db="EMBL/GenBank/DDBJ databases">
        <title>Comparative genomics of the hypocrealean fungal genus Beauvera.</title>
        <authorList>
            <person name="Showalter D.N."/>
            <person name="Bushley K.E."/>
            <person name="Rehner S.A."/>
        </authorList>
    </citation>
    <scope>NUCLEOTIDE SEQUENCE [LARGE SCALE GENOMIC DNA]</scope>
    <source>
        <strain evidence="8 9">ARSEF4384</strain>
    </source>
</reference>
<evidence type="ECO:0000256" key="1">
    <source>
        <dbReference type="ARBA" id="ARBA00004141"/>
    </source>
</evidence>
<evidence type="ECO:0000256" key="2">
    <source>
        <dbReference type="ARBA" id="ARBA00022692"/>
    </source>
</evidence>
<dbReference type="Gene3D" id="1.20.1560.10">
    <property type="entry name" value="ABC transporter type 1, transmembrane domain"/>
    <property type="match status" value="1"/>
</dbReference>
<organism evidence="8 9">
    <name type="scientific">Beauveria asiatica</name>
    <dbReference type="NCBI Taxonomy" id="1069075"/>
    <lineage>
        <taxon>Eukaryota</taxon>
        <taxon>Fungi</taxon>
        <taxon>Dikarya</taxon>
        <taxon>Ascomycota</taxon>
        <taxon>Pezizomycotina</taxon>
        <taxon>Sordariomycetes</taxon>
        <taxon>Hypocreomycetidae</taxon>
        <taxon>Hypocreales</taxon>
        <taxon>Cordycipitaceae</taxon>
        <taxon>Beauveria</taxon>
    </lineage>
</organism>
<evidence type="ECO:0000313" key="9">
    <source>
        <dbReference type="Proteomes" id="UP001397290"/>
    </source>
</evidence>
<evidence type="ECO:0000259" key="7">
    <source>
        <dbReference type="PROSITE" id="PS50929"/>
    </source>
</evidence>
<name>A0AAW0RW22_9HYPO</name>
<dbReference type="InterPro" id="IPR036640">
    <property type="entry name" value="ABC1_TM_sf"/>
</dbReference>
<comment type="caution">
    <text evidence="8">The sequence shown here is derived from an EMBL/GenBank/DDBJ whole genome shotgun (WGS) entry which is preliminary data.</text>
</comment>
<feature type="transmembrane region" description="Helical" evidence="5">
    <location>
        <begin position="44"/>
        <end position="64"/>
    </location>
</feature>
<dbReference type="Proteomes" id="UP001397290">
    <property type="component" value="Unassembled WGS sequence"/>
</dbReference>
<feature type="domain" description="ABC transporter" evidence="6">
    <location>
        <begin position="3"/>
        <end position="200"/>
    </location>
</feature>
<evidence type="ECO:0000256" key="5">
    <source>
        <dbReference type="SAM" id="Phobius"/>
    </source>
</evidence>
<evidence type="ECO:0000256" key="4">
    <source>
        <dbReference type="ARBA" id="ARBA00023136"/>
    </source>
</evidence>